<dbReference type="Proteomes" id="UP000323000">
    <property type="component" value="Chromosome 4"/>
</dbReference>
<proteinExistence type="predicted"/>
<gene>
    <name evidence="2" type="ORF">EZV62_011730</name>
</gene>
<dbReference type="InterPro" id="IPR017451">
    <property type="entry name" value="F-box-assoc_interact_dom"/>
</dbReference>
<comment type="caution">
    <text evidence="2">The sequence shown here is derived from an EMBL/GenBank/DDBJ whole genome shotgun (WGS) entry which is preliminary data.</text>
</comment>
<organism evidence="2 3">
    <name type="scientific">Acer yangbiense</name>
    <dbReference type="NCBI Taxonomy" id="1000413"/>
    <lineage>
        <taxon>Eukaryota</taxon>
        <taxon>Viridiplantae</taxon>
        <taxon>Streptophyta</taxon>
        <taxon>Embryophyta</taxon>
        <taxon>Tracheophyta</taxon>
        <taxon>Spermatophyta</taxon>
        <taxon>Magnoliopsida</taxon>
        <taxon>eudicotyledons</taxon>
        <taxon>Gunneridae</taxon>
        <taxon>Pentapetalae</taxon>
        <taxon>rosids</taxon>
        <taxon>malvids</taxon>
        <taxon>Sapindales</taxon>
        <taxon>Sapindaceae</taxon>
        <taxon>Hippocastanoideae</taxon>
        <taxon>Acereae</taxon>
        <taxon>Acer</taxon>
    </lineage>
</organism>
<dbReference type="SUPFAM" id="SSF50965">
    <property type="entry name" value="Galactose oxidase, central domain"/>
    <property type="match status" value="1"/>
</dbReference>
<dbReference type="SMART" id="SM00256">
    <property type="entry name" value="FBOX"/>
    <property type="match status" value="1"/>
</dbReference>
<sequence length="396" mass="46733">MESLQKPLQVQNLAIVDLPPELIVNILSRLSVKSLCRFRCVSKLWLALINHPRFVKMHLAHTQREKLFMSAGDSNFFYSRKASLYSIDLESISYDVNKVDAVKIDIAAFISDLDIAAFELNHLVKWHTWCIISSSNGLLCFRLGKYFWLYNPSTRERKQVPDFNFPKHMDSGFGFSYVDSIDDYKLVILHRPGNIVDIYSLRKNSWTSIQHDFCIGYGFFRQLGFPLNGAIHWDSYYVDYDLNPDTFDRVIIAFDLVEENFKTLQLPEFFGLGQFFGLFKGYLSFFDRNKDTYRFWVMKEYGVVASWTIILTVNSPCFLRPLCYLKNSNTMMLNRDYGYNQELVFYNPKCLKFKKIEVNGSREFYVNSHIEYVESLVSLNYENHFRTEDKLLEYWF</sequence>
<reference evidence="3" key="1">
    <citation type="journal article" date="2019" name="Gigascience">
        <title>De novo genome assembly of the endangered Acer yangbiense, a plant species with extremely small populations endemic to Yunnan Province, China.</title>
        <authorList>
            <person name="Yang J."/>
            <person name="Wariss H.M."/>
            <person name="Tao L."/>
            <person name="Zhang R."/>
            <person name="Yun Q."/>
            <person name="Hollingsworth P."/>
            <person name="Dao Z."/>
            <person name="Luo G."/>
            <person name="Guo H."/>
            <person name="Ma Y."/>
            <person name="Sun W."/>
        </authorList>
    </citation>
    <scope>NUCLEOTIDE SEQUENCE [LARGE SCALE GENOMIC DNA]</scope>
    <source>
        <strain evidence="3">cv. Malutang</strain>
    </source>
</reference>
<dbReference type="InterPro" id="IPR013187">
    <property type="entry name" value="F-box-assoc_dom_typ3"/>
</dbReference>
<feature type="domain" description="F-box" evidence="1">
    <location>
        <begin position="12"/>
        <end position="57"/>
    </location>
</feature>
<dbReference type="InterPro" id="IPR011043">
    <property type="entry name" value="Gal_Oxase/kelch_b-propeller"/>
</dbReference>
<dbReference type="NCBIfam" id="TIGR01640">
    <property type="entry name" value="F_box_assoc_1"/>
    <property type="match status" value="1"/>
</dbReference>
<dbReference type="Gene3D" id="1.20.1280.50">
    <property type="match status" value="1"/>
</dbReference>
<protein>
    <recommendedName>
        <fullName evidence="1">F-box domain-containing protein</fullName>
    </recommendedName>
</protein>
<name>A0A5C7I8H2_9ROSI</name>
<dbReference type="PANTHER" id="PTHR31672">
    <property type="entry name" value="BNACNNG10540D PROTEIN"/>
    <property type="match status" value="1"/>
</dbReference>
<dbReference type="SUPFAM" id="SSF81383">
    <property type="entry name" value="F-box domain"/>
    <property type="match status" value="1"/>
</dbReference>
<dbReference type="OrthoDB" id="591557at2759"/>
<dbReference type="Pfam" id="PF00646">
    <property type="entry name" value="F-box"/>
    <property type="match status" value="1"/>
</dbReference>
<dbReference type="InterPro" id="IPR050796">
    <property type="entry name" value="SCF_F-box_component"/>
</dbReference>
<dbReference type="PANTHER" id="PTHR31672:SF13">
    <property type="entry name" value="F-BOX PROTEIN CPR30-LIKE"/>
    <property type="match status" value="1"/>
</dbReference>
<accession>A0A5C7I8H2</accession>
<dbReference type="EMBL" id="VAHF01000004">
    <property type="protein sequence ID" value="TXG64736.1"/>
    <property type="molecule type" value="Genomic_DNA"/>
</dbReference>
<dbReference type="AlphaFoldDB" id="A0A5C7I8H2"/>
<dbReference type="CDD" id="cd22157">
    <property type="entry name" value="F-box_AtFBW1-like"/>
    <property type="match status" value="1"/>
</dbReference>
<dbReference type="PROSITE" id="PS50181">
    <property type="entry name" value="FBOX"/>
    <property type="match status" value="1"/>
</dbReference>
<evidence type="ECO:0000313" key="3">
    <source>
        <dbReference type="Proteomes" id="UP000323000"/>
    </source>
</evidence>
<dbReference type="InterPro" id="IPR036047">
    <property type="entry name" value="F-box-like_dom_sf"/>
</dbReference>
<dbReference type="InterPro" id="IPR001810">
    <property type="entry name" value="F-box_dom"/>
</dbReference>
<dbReference type="Pfam" id="PF08268">
    <property type="entry name" value="FBA_3"/>
    <property type="match status" value="1"/>
</dbReference>
<evidence type="ECO:0000259" key="1">
    <source>
        <dbReference type="PROSITE" id="PS50181"/>
    </source>
</evidence>
<evidence type="ECO:0000313" key="2">
    <source>
        <dbReference type="EMBL" id="TXG64736.1"/>
    </source>
</evidence>
<keyword evidence="3" id="KW-1185">Reference proteome</keyword>